<feature type="binding site" evidence="12">
    <location>
        <position position="136"/>
    </location>
    <ligand>
        <name>chlorophyll a</name>
        <dbReference type="ChEBI" id="CHEBI:58416"/>
        <label>1</label>
    </ligand>
</feature>
<evidence type="ECO:0000256" key="3">
    <source>
        <dbReference type="ARBA" id="ARBA00022528"/>
    </source>
</evidence>
<dbReference type="Pfam" id="PF10502">
    <property type="entry name" value="Peptidase_S26"/>
    <property type="match status" value="1"/>
</dbReference>
<evidence type="ECO:0000256" key="12">
    <source>
        <dbReference type="PIRSR" id="PIRSR601344-1"/>
    </source>
</evidence>
<organism evidence="15 16">
    <name type="scientific">Rhododendron simsii</name>
    <name type="common">Sims's rhododendron</name>
    <dbReference type="NCBI Taxonomy" id="118357"/>
    <lineage>
        <taxon>Eukaryota</taxon>
        <taxon>Viridiplantae</taxon>
        <taxon>Streptophyta</taxon>
        <taxon>Embryophyta</taxon>
        <taxon>Tracheophyta</taxon>
        <taxon>Spermatophyta</taxon>
        <taxon>Magnoliopsida</taxon>
        <taxon>eudicotyledons</taxon>
        <taxon>Gunneridae</taxon>
        <taxon>Pentapetalae</taxon>
        <taxon>asterids</taxon>
        <taxon>Ericales</taxon>
        <taxon>Ericaceae</taxon>
        <taxon>Ericoideae</taxon>
        <taxon>Rhodoreae</taxon>
        <taxon>Rhododendron</taxon>
    </lineage>
</organism>
<evidence type="ECO:0000256" key="11">
    <source>
        <dbReference type="ARBA" id="ARBA00023276"/>
    </source>
</evidence>
<feature type="binding site" evidence="12">
    <location>
        <position position="122"/>
    </location>
    <ligand>
        <name>chlorophyll a</name>
        <dbReference type="ChEBI" id="CHEBI:58416"/>
        <label>1</label>
    </ligand>
</feature>
<dbReference type="Gene3D" id="1.10.3460.10">
    <property type="entry name" value="Chlorophyll a/b binding protein domain"/>
    <property type="match status" value="1"/>
</dbReference>
<evidence type="ECO:0000256" key="1">
    <source>
        <dbReference type="ARBA" id="ARBA00004454"/>
    </source>
</evidence>
<evidence type="ECO:0000256" key="8">
    <source>
        <dbReference type="ARBA" id="ARBA00022991"/>
    </source>
</evidence>
<dbReference type="Proteomes" id="UP000626092">
    <property type="component" value="Unassembled WGS sequence"/>
</dbReference>
<dbReference type="GO" id="GO:0006465">
    <property type="term" value="P:signal peptide processing"/>
    <property type="evidence" value="ECO:0007669"/>
    <property type="project" value="InterPro"/>
</dbReference>
<keyword evidence="3 13" id="KW-0150">Chloroplast</keyword>
<evidence type="ECO:0000256" key="5">
    <source>
        <dbReference type="ARBA" id="ARBA00022640"/>
    </source>
</evidence>
<comment type="subcellular location">
    <subcellularLocation>
        <location evidence="1">Plastid</location>
        <location evidence="1">Chloroplast thylakoid membrane</location>
        <topology evidence="1">Multi-pass membrane protein</topology>
    </subcellularLocation>
</comment>
<keyword evidence="16" id="KW-1185">Reference proteome</keyword>
<sequence length="171" mass="18531">MLPTFSLMGDLVLTKRVSTRFGQVGTGDIVLVRSPENPRKVVIKRVKGMEGDSVTYVVDPKNSDARQTVVVCDTLSLLCILISASVIGEVTNPFYPGGSFDPLGLVDDPEAFAELKVKEINNGRLAMFSIFGFFVQAIVTEKGPLENLADHLADPINNNAWAFATNFVPGE</sequence>
<keyword evidence="10" id="KW-0472">Membrane</keyword>
<evidence type="ECO:0000313" key="15">
    <source>
        <dbReference type="EMBL" id="KAF7121117.1"/>
    </source>
</evidence>
<feature type="domain" description="Peptidase S26" evidence="14">
    <location>
        <begin position="8"/>
        <end position="57"/>
    </location>
</feature>
<dbReference type="InterPro" id="IPR036286">
    <property type="entry name" value="LexA/Signal_pep-like_sf"/>
</dbReference>
<dbReference type="OrthoDB" id="423598at2759"/>
<dbReference type="EMBL" id="WJXA01000013">
    <property type="protein sequence ID" value="KAF7121117.1"/>
    <property type="molecule type" value="Genomic_DNA"/>
</dbReference>
<feature type="binding site" description="axial binding residue" evidence="12">
    <location>
        <position position="167"/>
    </location>
    <ligand>
        <name>chlorophyll b</name>
        <dbReference type="ChEBI" id="CHEBI:61721"/>
        <label>1</label>
    </ligand>
    <ligandPart>
        <name>Mg</name>
        <dbReference type="ChEBI" id="CHEBI:25107"/>
    </ligandPart>
</feature>
<comment type="caution">
    <text evidence="15">The sequence shown here is derived from an EMBL/GenBank/DDBJ whole genome shotgun (WGS) entry which is preliminary data.</text>
</comment>
<feature type="binding site" evidence="12">
    <location>
        <position position="119"/>
    </location>
    <ligand>
        <name>chlorophyll a</name>
        <dbReference type="ChEBI" id="CHEBI:58416"/>
        <label>1</label>
    </ligand>
</feature>
<keyword evidence="9 13" id="KW-0793">Thylakoid</keyword>
<reference evidence="15" key="1">
    <citation type="submission" date="2019-11" db="EMBL/GenBank/DDBJ databases">
        <authorList>
            <person name="Liu Y."/>
            <person name="Hou J."/>
            <person name="Li T.-Q."/>
            <person name="Guan C.-H."/>
            <person name="Wu X."/>
            <person name="Wu H.-Z."/>
            <person name="Ling F."/>
            <person name="Zhang R."/>
            <person name="Shi X.-G."/>
            <person name="Ren J.-P."/>
            <person name="Chen E.-F."/>
            <person name="Sun J.-M."/>
        </authorList>
    </citation>
    <scope>NUCLEOTIDE SEQUENCE</scope>
    <source>
        <strain evidence="15">Adult_tree_wgs_1</strain>
        <tissue evidence="15">Leaves</tissue>
    </source>
</reference>
<evidence type="ECO:0000256" key="6">
    <source>
        <dbReference type="ARBA" id="ARBA00022692"/>
    </source>
</evidence>
<keyword evidence="11 13" id="KW-0604">Photosystem II</keyword>
<dbReference type="GO" id="GO:0009522">
    <property type="term" value="C:photosystem I"/>
    <property type="evidence" value="ECO:0007669"/>
    <property type="project" value="UniProtKB-KW"/>
</dbReference>
<dbReference type="GO" id="GO:0004252">
    <property type="term" value="F:serine-type endopeptidase activity"/>
    <property type="evidence" value="ECO:0007669"/>
    <property type="project" value="InterPro"/>
</dbReference>
<comment type="similarity">
    <text evidence="13">Belongs to the light-harvesting chlorophyll a/b-binding (LHC) protein family.</text>
</comment>
<feature type="binding site" evidence="12">
    <location>
        <position position="124"/>
    </location>
    <ligand>
        <name>chlorophyll a</name>
        <dbReference type="ChEBI" id="CHEBI:58416"/>
        <label>1</label>
    </ligand>
</feature>
<dbReference type="InterPro" id="IPR022796">
    <property type="entry name" value="Chloroa_b-bind"/>
</dbReference>
<evidence type="ECO:0000313" key="16">
    <source>
        <dbReference type="Proteomes" id="UP000626092"/>
    </source>
</evidence>
<keyword evidence="13" id="KW-0603">Photosystem I</keyword>
<evidence type="ECO:0000259" key="14">
    <source>
        <dbReference type="Pfam" id="PF10502"/>
    </source>
</evidence>
<evidence type="ECO:0000256" key="13">
    <source>
        <dbReference type="RuleBase" id="RU363080"/>
    </source>
</evidence>
<dbReference type="GO" id="GO:0009523">
    <property type="term" value="C:photosystem II"/>
    <property type="evidence" value="ECO:0007669"/>
    <property type="project" value="UniProtKB-KW"/>
</dbReference>
<evidence type="ECO:0000256" key="7">
    <source>
        <dbReference type="ARBA" id="ARBA00022989"/>
    </source>
</evidence>
<accession>A0A834G497</accession>
<dbReference type="GO" id="GO:0009535">
    <property type="term" value="C:chloroplast thylakoid membrane"/>
    <property type="evidence" value="ECO:0007669"/>
    <property type="project" value="UniProtKB-SubCell"/>
</dbReference>
<feature type="binding site" evidence="12">
    <location>
        <position position="160"/>
    </location>
    <ligand>
        <name>chlorophyll b</name>
        <dbReference type="ChEBI" id="CHEBI:61721"/>
        <label>3</label>
    </ligand>
</feature>
<dbReference type="InterPro" id="IPR001344">
    <property type="entry name" value="Chloro_AB-bd_pln"/>
</dbReference>
<evidence type="ECO:0000256" key="2">
    <source>
        <dbReference type="ARBA" id="ARBA00022494"/>
    </source>
</evidence>
<protein>
    <recommendedName>
        <fullName evidence="13">Chlorophyll a-b binding protein, chloroplastic</fullName>
    </recommendedName>
</protein>
<keyword evidence="8 13" id="KW-0157">Chromophore</keyword>
<dbReference type="CDD" id="cd06530">
    <property type="entry name" value="S26_SPase_I"/>
    <property type="match status" value="1"/>
</dbReference>
<keyword evidence="6" id="KW-0812">Transmembrane</keyword>
<dbReference type="SUPFAM" id="SSF103511">
    <property type="entry name" value="Chlorophyll a-b binding protein"/>
    <property type="match status" value="1"/>
</dbReference>
<name>A0A834G497_RHOSS</name>
<evidence type="ECO:0000256" key="10">
    <source>
        <dbReference type="ARBA" id="ARBA00023136"/>
    </source>
</evidence>
<keyword evidence="5 13" id="KW-0934">Plastid</keyword>
<keyword evidence="4 13" id="KW-0602">Photosynthesis</keyword>
<gene>
    <name evidence="15" type="ORF">RHSIM_Rhsim13G0192700</name>
</gene>
<comment type="function">
    <text evidence="13">The light-harvesting complex (LHC) functions as a light receptor, it captures and delivers excitation energy to photosystems with which it is closely associated.</text>
</comment>
<evidence type="ECO:0000256" key="4">
    <source>
        <dbReference type="ARBA" id="ARBA00022531"/>
    </source>
</evidence>
<feature type="binding site" evidence="12">
    <location>
        <position position="151"/>
    </location>
    <ligand>
        <name>chlorophyll a</name>
        <dbReference type="ChEBI" id="CHEBI:58416"/>
        <label>1</label>
    </ligand>
</feature>
<dbReference type="PANTHER" id="PTHR21649">
    <property type="entry name" value="CHLOROPHYLL A/B BINDING PROTEIN"/>
    <property type="match status" value="1"/>
</dbReference>
<dbReference type="GO" id="GO:0016168">
    <property type="term" value="F:chlorophyll binding"/>
    <property type="evidence" value="ECO:0007669"/>
    <property type="project" value="UniProtKB-KW"/>
</dbReference>
<dbReference type="AlphaFoldDB" id="A0A834G497"/>
<dbReference type="Pfam" id="PF00504">
    <property type="entry name" value="Chloroa_b-bind"/>
    <property type="match status" value="1"/>
</dbReference>
<dbReference type="GO" id="GO:0009765">
    <property type="term" value="P:photosynthesis, light harvesting"/>
    <property type="evidence" value="ECO:0007669"/>
    <property type="project" value="InterPro"/>
</dbReference>
<proteinExistence type="inferred from homology"/>
<evidence type="ECO:0000256" key="9">
    <source>
        <dbReference type="ARBA" id="ARBA00023078"/>
    </source>
</evidence>
<dbReference type="InterPro" id="IPR019533">
    <property type="entry name" value="Peptidase_S26"/>
</dbReference>
<dbReference type="SUPFAM" id="SSF51306">
    <property type="entry name" value="LexA/Signal peptidase"/>
    <property type="match status" value="1"/>
</dbReference>
<keyword evidence="7" id="KW-1133">Transmembrane helix</keyword>
<feature type="binding site" evidence="12">
    <location>
        <position position="118"/>
    </location>
    <ligand>
        <name>chlorophyll a</name>
        <dbReference type="ChEBI" id="CHEBI:58416"/>
        <label>1</label>
    </ligand>
</feature>
<keyword evidence="2 12" id="KW-0148">Chlorophyll</keyword>